<dbReference type="RefSeq" id="WP_125560117.1">
    <property type="nucleotide sequence ID" value="NZ_RBVX01000033.1"/>
</dbReference>
<feature type="transmembrane region" description="Helical" evidence="6">
    <location>
        <begin position="64"/>
        <end position="83"/>
    </location>
</feature>
<organism evidence="8 9">
    <name type="scientific">Salibacterium salarium</name>
    <dbReference type="NCBI Taxonomy" id="284579"/>
    <lineage>
        <taxon>Bacteria</taxon>
        <taxon>Bacillati</taxon>
        <taxon>Bacillota</taxon>
        <taxon>Bacilli</taxon>
        <taxon>Bacillales</taxon>
        <taxon>Bacillaceae</taxon>
    </lineage>
</organism>
<dbReference type="InterPro" id="IPR008457">
    <property type="entry name" value="Cu-R_CopD_dom"/>
</dbReference>
<keyword evidence="9" id="KW-1185">Reference proteome</keyword>
<keyword evidence="4 6" id="KW-1133">Transmembrane helix</keyword>
<evidence type="ECO:0000256" key="3">
    <source>
        <dbReference type="ARBA" id="ARBA00022692"/>
    </source>
</evidence>
<proteinExistence type="predicted"/>
<feature type="transmembrane region" description="Helical" evidence="6">
    <location>
        <begin position="297"/>
        <end position="314"/>
    </location>
</feature>
<dbReference type="GO" id="GO:0006825">
    <property type="term" value="P:copper ion transport"/>
    <property type="evidence" value="ECO:0007669"/>
    <property type="project" value="InterPro"/>
</dbReference>
<feature type="transmembrane region" description="Helical" evidence="6">
    <location>
        <begin position="270"/>
        <end position="290"/>
    </location>
</feature>
<name>A0A3R9PHD4_9BACI</name>
<dbReference type="InterPro" id="IPR032694">
    <property type="entry name" value="CopC/D"/>
</dbReference>
<feature type="domain" description="Copper resistance protein D" evidence="7">
    <location>
        <begin position="131"/>
        <end position="228"/>
    </location>
</feature>
<evidence type="ECO:0000313" key="9">
    <source>
        <dbReference type="Proteomes" id="UP000275076"/>
    </source>
</evidence>
<feature type="transmembrane region" description="Helical" evidence="6">
    <location>
        <begin position="103"/>
        <end position="123"/>
    </location>
</feature>
<evidence type="ECO:0000256" key="5">
    <source>
        <dbReference type="ARBA" id="ARBA00023136"/>
    </source>
</evidence>
<evidence type="ECO:0000256" key="6">
    <source>
        <dbReference type="SAM" id="Phobius"/>
    </source>
</evidence>
<feature type="transmembrane region" description="Helical" evidence="6">
    <location>
        <begin position="135"/>
        <end position="156"/>
    </location>
</feature>
<evidence type="ECO:0000256" key="1">
    <source>
        <dbReference type="ARBA" id="ARBA00004651"/>
    </source>
</evidence>
<sequence length="355" mass="39913">MDCEKYPPYSAVCGGTCTVFNLLYSWLPGRFQGFEFFLCDNANRNGQSVVGLIVLGRAFHRCRVFGPAVYAPGFILILGMINTQGVVSHSANMGSYPGAASHILHWLAVSCWSGVLLIVSWFSVDDKGWKAFIDWFTPVAMACIFLVSFSGLYMMFFVTESLVDSWMLAYGQALLIKHLLFFLVLFYAFINGFIVRWKIKHNSDFSPRRWWKAESLIILMVFIVTAFLSEQEPPHDIAQTLSRGEVSILFQELVSVSIGPGKALLFRPDWLSILFLAVGMIFLSLILYAFKQQLSPLRSVMLGVLALISLYLGVMNSVEMGVRQEIFPAMTSMDNSQDKACGDLCHHFEKFSGLF</sequence>
<gene>
    <name evidence="8" type="ORF">D7Z54_24705</name>
</gene>
<dbReference type="PANTHER" id="PTHR34820">
    <property type="entry name" value="INNER MEMBRANE PROTEIN YEBZ"/>
    <property type="match status" value="1"/>
</dbReference>
<keyword evidence="2" id="KW-1003">Cell membrane</keyword>
<dbReference type="EMBL" id="RBVX01000033">
    <property type="protein sequence ID" value="RSL30701.1"/>
    <property type="molecule type" value="Genomic_DNA"/>
</dbReference>
<dbReference type="GO" id="GO:0005886">
    <property type="term" value="C:plasma membrane"/>
    <property type="evidence" value="ECO:0007669"/>
    <property type="project" value="UniProtKB-SubCell"/>
</dbReference>
<keyword evidence="5 6" id="KW-0472">Membrane</keyword>
<evidence type="ECO:0000313" key="8">
    <source>
        <dbReference type="EMBL" id="RSL30701.1"/>
    </source>
</evidence>
<evidence type="ECO:0000256" key="2">
    <source>
        <dbReference type="ARBA" id="ARBA00022475"/>
    </source>
</evidence>
<comment type="caution">
    <text evidence="8">The sequence shown here is derived from an EMBL/GenBank/DDBJ whole genome shotgun (WGS) entry which is preliminary data.</text>
</comment>
<evidence type="ECO:0000259" key="7">
    <source>
        <dbReference type="Pfam" id="PF05425"/>
    </source>
</evidence>
<dbReference type="Pfam" id="PF05425">
    <property type="entry name" value="CopD"/>
    <property type="match status" value="1"/>
</dbReference>
<reference evidence="8 9" key="1">
    <citation type="submission" date="2018-10" db="EMBL/GenBank/DDBJ databases">
        <title>Draft genome sequence of Bacillus salarius IM0101, isolated from a hypersaline soil in Inner Mongolia, China.</title>
        <authorList>
            <person name="Yamprayoonswat W."/>
            <person name="Boonvisut S."/>
            <person name="Jumpathong W."/>
            <person name="Sittihan S."/>
            <person name="Ruangsuj P."/>
            <person name="Wanthongcharoen S."/>
            <person name="Thongpramul N."/>
            <person name="Pimmason S."/>
            <person name="Yu B."/>
            <person name="Yasawong M."/>
        </authorList>
    </citation>
    <scope>NUCLEOTIDE SEQUENCE [LARGE SCALE GENOMIC DNA]</scope>
    <source>
        <strain evidence="8 9">IM0101</strain>
    </source>
</reference>
<feature type="transmembrane region" description="Helical" evidence="6">
    <location>
        <begin position="168"/>
        <end position="190"/>
    </location>
</feature>
<dbReference type="PANTHER" id="PTHR34820:SF4">
    <property type="entry name" value="INNER MEMBRANE PROTEIN YEBZ"/>
    <property type="match status" value="1"/>
</dbReference>
<keyword evidence="3 6" id="KW-0812">Transmembrane</keyword>
<dbReference type="OrthoDB" id="2387346at2"/>
<dbReference type="Proteomes" id="UP000275076">
    <property type="component" value="Unassembled WGS sequence"/>
</dbReference>
<dbReference type="AlphaFoldDB" id="A0A3R9PHD4"/>
<accession>A0A3R9PHD4</accession>
<comment type="subcellular location">
    <subcellularLocation>
        <location evidence="1">Cell membrane</location>
        <topology evidence="1">Multi-pass membrane protein</topology>
    </subcellularLocation>
</comment>
<evidence type="ECO:0000256" key="4">
    <source>
        <dbReference type="ARBA" id="ARBA00022989"/>
    </source>
</evidence>
<protein>
    <recommendedName>
        <fullName evidence="7">Copper resistance protein D domain-containing protein</fullName>
    </recommendedName>
</protein>